<name>A0A4R9K6T9_9LEPT</name>
<protein>
    <recommendedName>
        <fullName evidence="3">Nucleotidyltransferase domain-containing protein</fullName>
    </recommendedName>
</protein>
<evidence type="ECO:0000313" key="2">
    <source>
        <dbReference type="Proteomes" id="UP000297693"/>
    </source>
</evidence>
<organism evidence="1 2">
    <name type="scientific">Leptospira ognonensis</name>
    <dbReference type="NCBI Taxonomy" id="2484945"/>
    <lineage>
        <taxon>Bacteria</taxon>
        <taxon>Pseudomonadati</taxon>
        <taxon>Spirochaetota</taxon>
        <taxon>Spirochaetia</taxon>
        <taxon>Leptospirales</taxon>
        <taxon>Leptospiraceae</taxon>
        <taxon>Leptospira</taxon>
    </lineage>
</organism>
<dbReference type="Proteomes" id="UP000297693">
    <property type="component" value="Unassembled WGS sequence"/>
</dbReference>
<keyword evidence="2" id="KW-1185">Reference proteome</keyword>
<dbReference type="OrthoDB" id="336568at2"/>
<comment type="caution">
    <text evidence="1">The sequence shown here is derived from an EMBL/GenBank/DDBJ whole genome shotgun (WGS) entry which is preliminary data.</text>
</comment>
<evidence type="ECO:0000313" key="1">
    <source>
        <dbReference type="EMBL" id="TGL62009.1"/>
    </source>
</evidence>
<dbReference type="AlphaFoldDB" id="A0A4R9K6T9"/>
<gene>
    <name evidence="1" type="ORF">EHQ58_04570</name>
</gene>
<dbReference type="EMBL" id="RQGD01000014">
    <property type="protein sequence ID" value="TGL62009.1"/>
    <property type="molecule type" value="Genomic_DNA"/>
</dbReference>
<sequence>MEYEALNPKLYARVLDDLELVISHKPFQVLFYGSRERGDYDELSDLNFYLLAHSTDQMKPSFIESISSALNHLESVAPVNMIAGDTESLRMRMKIHEPGSIQLLENASVFYGETLWENLQNEWKSFRNREVSIIDLTSYLEKRIRFFKQQVTKNVKEEISQLERICTLTLHIWAIKNINDLTLSEIIKMDTPSQLVPLFKLLYQNEMDETTLELLDLNRKLYAFKRDARWKREIAREEIFELKHKLISLRKDEEFLLNY</sequence>
<evidence type="ECO:0008006" key="3">
    <source>
        <dbReference type="Google" id="ProtNLM"/>
    </source>
</evidence>
<proteinExistence type="predicted"/>
<reference evidence="1" key="1">
    <citation type="journal article" date="2019" name="PLoS Negl. Trop. Dis.">
        <title>Revisiting the worldwide diversity of Leptospira species in the environment.</title>
        <authorList>
            <person name="Vincent A.T."/>
            <person name="Schiettekatte O."/>
            <person name="Bourhy P."/>
            <person name="Veyrier F.J."/>
            <person name="Picardeau M."/>
        </authorList>
    </citation>
    <scope>NUCLEOTIDE SEQUENCE [LARGE SCALE GENOMIC DNA]</scope>
    <source>
        <strain evidence="1">201702476</strain>
    </source>
</reference>
<accession>A0A4R9K6T9</accession>